<dbReference type="EMBL" id="FWWT01000022">
    <property type="protein sequence ID" value="SMB93538.1"/>
    <property type="molecule type" value="Genomic_DNA"/>
</dbReference>
<name>A0A1W1VJN0_DESTI</name>
<protein>
    <recommendedName>
        <fullName evidence="4">Small, acid-soluble spore protein, alpha/beta type</fullName>
    </recommendedName>
</protein>
<proteinExistence type="predicted"/>
<evidence type="ECO:0000313" key="2">
    <source>
        <dbReference type="EMBL" id="SMB93538.1"/>
    </source>
</evidence>
<dbReference type="RefSeq" id="WP_278336352.1">
    <property type="nucleotide sequence ID" value="NZ_FWWT01000022.1"/>
</dbReference>
<gene>
    <name evidence="2" type="ORF">SAMN00017405_0048</name>
</gene>
<evidence type="ECO:0000313" key="3">
    <source>
        <dbReference type="Proteomes" id="UP000192731"/>
    </source>
</evidence>
<reference evidence="2 3" key="1">
    <citation type="submission" date="2017-04" db="EMBL/GenBank/DDBJ databases">
        <authorList>
            <person name="Afonso C.L."/>
            <person name="Miller P.J."/>
            <person name="Scott M.A."/>
            <person name="Spackman E."/>
            <person name="Goraichik I."/>
            <person name="Dimitrov K.M."/>
            <person name="Suarez D.L."/>
            <person name="Swayne D.E."/>
        </authorList>
    </citation>
    <scope>NUCLEOTIDE SEQUENCE [LARGE SCALE GENOMIC DNA]</scope>
    <source>
        <strain evidence="2 3">DSM 11270</strain>
    </source>
</reference>
<evidence type="ECO:0000256" key="1">
    <source>
        <dbReference type="SAM" id="MobiDB-lite"/>
    </source>
</evidence>
<sequence>MKKKSKEHELKNLKYEFAQEMGITDIPDNPTAKKNENKNNSK</sequence>
<dbReference type="STRING" id="656914.SAMN00017405_0048"/>
<organism evidence="2 3">
    <name type="scientific">Desulfonispora thiosulfatigenes DSM 11270</name>
    <dbReference type="NCBI Taxonomy" id="656914"/>
    <lineage>
        <taxon>Bacteria</taxon>
        <taxon>Bacillati</taxon>
        <taxon>Bacillota</taxon>
        <taxon>Clostridia</taxon>
        <taxon>Eubacteriales</taxon>
        <taxon>Peptococcaceae</taxon>
        <taxon>Desulfonispora</taxon>
    </lineage>
</organism>
<dbReference type="Proteomes" id="UP000192731">
    <property type="component" value="Unassembled WGS sequence"/>
</dbReference>
<feature type="compositionally biased region" description="Basic and acidic residues" evidence="1">
    <location>
        <begin position="31"/>
        <end position="42"/>
    </location>
</feature>
<accession>A0A1W1VJN0</accession>
<keyword evidence="3" id="KW-1185">Reference proteome</keyword>
<dbReference type="AlphaFoldDB" id="A0A1W1VJN0"/>
<evidence type="ECO:0008006" key="4">
    <source>
        <dbReference type="Google" id="ProtNLM"/>
    </source>
</evidence>
<feature type="region of interest" description="Disordered" evidence="1">
    <location>
        <begin position="19"/>
        <end position="42"/>
    </location>
</feature>